<sequence>MGIDHLRDFSLHRLFICPSKSQVFISASSGWFKLSIDYIAFSNWSTNLDSWRLEQLRTMVFGGNNRAQVFFKQHGWNDGGKIEAKYTSRAANLYRQILATEVARAMAEETTTTGLPSSILATSEPLKVRVEEPDDARKLFSNAKSISSAQFFGSSDLESETTLDKFLVQKDFSMVGSIVGKTKEKLETLASAIFGDDLQCSPKNSSHRHAIYALRREVTDLMQKFHAEDADSIPFTTRSKWISQVTDRIVHATVGVKSVREDMQLQRMIRSFRKDLRDLLIETQDARTAVTTTLGRSCNVKYLREGVLGLVRSMYALICLEEDPPLLRYGYLSRDNVGDVRREVSKLCVESLDLTRLHSSLHLGFQMRS</sequence>
<dbReference type="OrthoDB" id="1113840at2759"/>
<dbReference type="InterPro" id="IPR038508">
    <property type="entry name" value="ArfGAP_dom_sf"/>
</dbReference>
<dbReference type="AlphaFoldDB" id="A0A565AMC6"/>
<dbReference type="PANTHER" id="PTHR45686:SF4">
    <property type="entry name" value="ADP-RIBOSYLATION FACTOR GTPASE ACTIVATING PROTEIN 3, ISOFORM H"/>
    <property type="match status" value="1"/>
</dbReference>
<evidence type="ECO:0000313" key="4">
    <source>
        <dbReference type="Proteomes" id="UP000489600"/>
    </source>
</evidence>
<dbReference type="GO" id="GO:0046872">
    <property type="term" value="F:metal ion binding"/>
    <property type="evidence" value="ECO:0007669"/>
    <property type="project" value="UniProtKB-KW"/>
</dbReference>
<dbReference type="Gene3D" id="1.10.220.150">
    <property type="entry name" value="Arf GTPase activating protein"/>
    <property type="match status" value="1"/>
</dbReference>
<dbReference type="InterPro" id="IPR037278">
    <property type="entry name" value="ARFGAP/RecO"/>
</dbReference>
<evidence type="ECO:0000313" key="3">
    <source>
        <dbReference type="EMBL" id="VVA90179.1"/>
    </source>
</evidence>
<reference evidence="3" key="1">
    <citation type="submission" date="2019-07" db="EMBL/GenBank/DDBJ databases">
        <authorList>
            <person name="Dittberner H."/>
        </authorList>
    </citation>
    <scope>NUCLEOTIDE SEQUENCE [LARGE SCALE GENOMIC DNA]</scope>
</reference>
<keyword evidence="4" id="KW-1185">Reference proteome</keyword>
<dbReference type="GO" id="GO:0048205">
    <property type="term" value="P:COPI coating of Golgi vesicle"/>
    <property type="evidence" value="ECO:0007669"/>
    <property type="project" value="TreeGrafter"/>
</dbReference>
<comment type="caution">
    <text evidence="3">The sequence shown here is derived from an EMBL/GenBank/DDBJ whole genome shotgun (WGS) entry which is preliminary data.</text>
</comment>
<protein>
    <submittedName>
        <fullName evidence="3">Uncharacterized protein</fullName>
    </submittedName>
</protein>
<keyword evidence="2" id="KW-0862">Zinc</keyword>
<dbReference type="SUPFAM" id="SSF57863">
    <property type="entry name" value="ArfGap/RecO-like zinc finger"/>
    <property type="match status" value="1"/>
</dbReference>
<evidence type="ECO:0000256" key="2">
    <source>
        <dbReference type="ARBA" id="ARBA00022833"/>
    </source>
</evidence>
<dbReference type="GO" id="GO:0000139">
    <property type="term" value="C:Golgi membrane"/>
    <property type="evidence" value="ECO:0007669"/>
    <property type="project" value="GOC"/>
</dbReference>
<gene>
    <name evidence="3" type="ORF">ANE_LOCUS624</name>
</gene>
<dbReference type="Proteomes" id="UP000489600">
    <property type="component" value="Unassembled WGS sequence"/>
</dbReference>
<dbReference type="EMBL" id="CABITT030000001">
    <property type="protein sequence ID" value="VVA90179.1"/>
    <property type="molecule type" value="Genomic_DNA"/>
</dbReference>
<name>A0A565AMC6_9BRAS</name>
<dbReference type="PANTHER" id="PTHR45686">
    <property type="entry name" value="ADP-RIBOSYLATION FACTOR GTPASE ACTIVATING PROTEIN 3, ISOFORM H-RELATED"/>
    <property type="match status" value="1"/>
</dbReference>
<evidence type="ECO:0000256" key="1">
    <source>
        <dbReference type="ARBA" id="ARBA00022723"/>
    </source>
</evidence>
<organism evidence="3 4">
    <name type="scientific">Arabis nemorensis</name>
    <dbReference type="NCBI Taxonomy" id="586526"/>
    <lineage>
        <taxon>Eukaryota</taxon>
        <taxon>Viridiplantae</taxon>
        <taxon>Streptophyta</taxon>
        <taxon>Embryophyta</taxon>
        <taxon>Tracheophyta</taxon>
        <taxon>Spermatophyta</taxon>
        <taxon>Magnoliopsida</taxon>
        <taxon>eudicotyledons</taxon>
        <taxon>Gunneridae</taxon>
        <taxon>Pentapetalae</taxon>
        <taxon>rosids</taxon>
        <taxon>malvids</taxon>
        <taxon>Brassicales</taxon>
        <taxon>Brassicaceae</taxon>
        <taxon>Arabideae</taxon>
        <taxon>Arabis</taxon>
    </lineage>
</organism>
<keyword evidence="1" id="KW-0479">Metal-binding</keyword>
<accession>A0A565AMC6</accession>
<proteinExistence type="predicted"/>